<dbReference type="RefSeq" id="WP_197012508.1">
    <property type="nucleotide sequence ID" value="NZ_BAABES010000010.1"/>
</dbReference>
<proteinExistence type="predicted"/>
<sequence length="85" mass="9069">MADRTIGYPQALDINAGIRALERRRPYTTEVAATVALLEGIRDCHHPAHDHPEADECVCGGEWPCIDVSGAMTLAAAIVEGEGRG</sequence>
<comment type="caution">
    <text evidence="1">The sequence shown here is derived from an EMBL/GenBank/DDBJ whole genome shotgun (WGS) entry which is preliminary data.</text>
</comment>
<dbReference type="EMBL" id="JADOUA010000001">
    <property type="protein sequence ID" value="MBG6089973.1"/>
    <property type="molecule type" value="Genomic_DNA"/>
</dbReference>
<name>A0A931GJP7_9ACTN</name>
<evidence type="ECO:0000313" key="2">
    <source>
        <dbReference type="Proteomes" id="UP000614047"/>
    </source>
</evidence>
<organism evidence="1 2">
    <name type="scientific">Actinomadura viridis</name>
    <dbReference type="NCBI Taxonomy" id="58110"/>
    <lineage>
        <taxon>Bacteria</taxon>
        <taxon>Bacillati</taxon>
        <taxon>Actinomycetota</taxon>
        <taxon>Actinomycetes</taxon>
        <taxon>Streptosporangiales</taxon>
        <taxon>Thermomonosporaceae</taxon>
        <taxon>Actinomadura</taxon>
    </lineage>
</organism>
<dbReference type="Proteomes" id="UP000614047">
    <property type="component" value="Unassembled WGS sequence"/>
</dbReference>
<accession>A0A931GJP7</accession>
<protein>
    <submittedName>
        <fullName evidence="1">Uncharacterized protein</fullName>
    </submittedName>
</protein>
<evidence type="ECO:0000313" key="1">
    <source>
        <dbReference type="EMBL" id="MBG6089973.1"/>
    </source>
</evidence>
<dbReference type="AlphaFoldDB" id="A0A931GJP7"/>
<reference evidence="1" key="1">
    <citation type="submission" date="2020-11" db="EMBL/GenBank/DDBJ databases">
        <title>Sequencing the genomes of 1000 actinobacteria strains.</title>
        <authorList>
            <person name="Klenk H.-P."/>
        </authorList>
    </citation>
    <scope>NUCLEOTIDE SEQUENCE</scope>
    <source>
        <strain evidence="1">DSM 43175</strain>
    </source>
</reference>
<gene>
    <name evidence="1" type="ORF">IW256_004086</name>
</gene>
<keyword evidence="2" id="KW-1185">Reference proteome</keyword>